<dbReference type="PANTHER" id="PTHR21402">
    <property type="entry name" value="GAMETOCYTE SPECIFIC FACTOR 1-RELATED"/>
    <property type="match status" value="1"/>
</dbReference>
<dbReference type="PANTHER" id="PTHR21402:SF10">
    <property type="entry name" value="U11_U12 SMALL NUCLEAR RIBONUCLEOPROTEIN 48 KDA PROTEIN"/>
    <property type="match status" value="1"/>
</dbReference>
<name>A0A8H7PXT2_MORIS</name>
<proteinExistence type="predicted"/>
<keyword evidence="3" id="KW-0862">Zinc</keyword>
<evidence type="ECO:0000313" key="6">
    <source>
        <dbReference type="EMBL" id="KAG2181429.1"/>
    </source>
</evidence>
<dbReference type="InterPro" id="IPR022776">
    <property type="entry name" value="TRM13/UPF0224_CHHC_Znf_dom"/>
</dbReference>
<feature type="compositionally biased region" description="Polar residues" evidence="4">
    <location>
        <begin position="129"/>
        <end position="141"/>
    </location>
</feature>
<reference evidence="6" key="1">
    <citation type="submission" date="2020-12" db="EMBL/GenBank/DDBJ databases">
        <title>Metabolic potential, ecology and presence of endohyphal bacteria is reflected in genomic diversity of Mucoromycotina.</title>
        <authorList>
            <person name="Muszewska A."/>
            <person name="Okrasinska A."/>
            <person name="Steczkiewicz K."/>
            <person name="Drgas O."/>
            <person name="Orlowska M."/>
            <person name="Perlinska-Lenart U."/>
            <person name="Aleksandrzak-Piekarczyk T."/>
            <person name="Szatraj K."/>
            <person name="Zielenkiewicz U."/>
            <person name="Pilsyk S."/>
            <person name="Malc E."/>
            <person name="Mieczkowski P."/>
            <person name="Kruszewska J.S."/>
            <person name="Biernat P."/>
            <person name="Pawlowska J."/>
        </authorList>
    </citation>
    <scope>NUCLEOTIDE SEQUENCE</scope>
    <source>
        <strain evidence="6">WA0000067209</strain>
    </source>
</reference>
<keyword evidence="2" id="KW-0863">Zinc-finger</keyword>
<evidence type="ECO:0000256" key="4">
    <source>
        <dbReference type="SAM" id="MobiDB-lite"/>
    </source>
</evidence>
<evidence type="ECO:0000256" key="2">
    <source>
        <dbReference type="ARBA" id="ARBA00022771"/>
    </source>
</evidence>
<accession>A0A8H7PXT2</accession>
<dbReference type="AlphaFoldDB" id="A0A8H7PXT2"/>
<keyword evidence="7" id="KW-1185">Reference proteome</keyword>
<feature type="compositionally biased region" description="Basic and acidic residues" evidence="4">
    <location>
        <begin position="145"/>
        <end position="165"/>
    </location>
</feature>
<dbReference type="InterPro" id="IPR051591">
    <property type="entry name" value="UPF0224_FAM112_RNA_Proc"/>
</dbReference>
<sequence length="213" mass="25087">MDTAAVLNTLRQDGKEISQQIDHLLTELELDRDTLLTWYKNNSTVRTCPFNRSHIVPSTSLKSHCETCQQIRMVDTQAKYQTPTSSLPFYTHSSRVISFVADHALWKERTRANLQQLHDNATYDQLAQTRRSDNNEPSNTAIPDLVEHEKQRRERDRRAQKSRQEILAEERDYKRRRKTWRTKNVRSKAIDIQHDLVEGYMKDLELLSHGSRK</sequence>
<dbReference type="Proteomes" id="UP000654370">
    <property type="component" value="Unassembled WGS sequence"/>
</dbReference>
<comment type="caution">
    <text evidence="6">The sequence shown here is derived from an EMBL/GenBank/DDBJ whole genome shotgun (WGS) entry which is preliminary data.</text>
</comment>
<feature type="domain" description="CHHC U11-48K-type" evidence="5">
    <location>
        <begin position="47"/>
        <end position="69"/>
    </location>
</feature>
<dbReference type="Pfam" id="PF05253">
    <property type="entry name" value="zf-U11-48K"/>
    <property type="match status" value="1"/>
</dbReference>
<gene>
    <name evidence="6" type="ORF">INT43_009012</name>
</gene>
<evidence type="ECO:0000313" key="7">
    <source>
        <dbReference type="Proteomes" id="UP000654370"/>
    </source>
</evidence>
<dbReference type="EMBL" id="JAEPQZ010000005">
    <property type="protein sequence ID" value="KAG2181429.1"/>
    <property type="molecule type" value="Genomic_DNA"/>
</dbReference>
<protein>
    <recommendedName>
        <fullName evidence="5">CHHC U11-48K-type domain-containing protein</fullName>
    </recommendedName>
</protein>
<keyword evidence="1" id="KW-0479">Metal-binding</keyword>
<evidence type="ECO:0000256" key="1">
    <source>
        <dbReference type="ARBA" id="ARBA00022723"/>
    </source>
</evidence>
<evidence type="ECO:0000256" key="3">
    <source>
        <dbReference type="ARBA" id="ARBA00022833"/>
    </source>
</evidence>
<feature type="region of interest" description="Disordered" evidence="4">
    <location>
        <begin position="129"/>
        <end position="165"/>
    </location>
</feature>
<organism evidence="6 7">
    <name type="scientific">Mortierella isabellina</name>
    <name type="common">Filamentous fungus</name>
    <name type="synonym">Umbelopsis isabellina</name>
    <dbReference type="NCBI Taxonomy" id="91625"/>
    <lineage>
        <taxon>Eukaryota</taxon>
        <taxon>Fungi</taxon>
        <taxon>Fungi incertae sedis</taxon>
        <taxon>Mucoromycota</taxon>
        <taxon>Mucoromycotina</taxon>
        <taxon>Umbelopsidomycetes</taxon>
        <taxon>Umbelopsidales</taxon>
        <taxon>Umbelopsidaceae</taxon>
        <taxon>Umbelopsis</taxon>
    </lineage>
</organism>
<dbReference type="OrthoDB" id="69229at2759"/>
<evidence type="ECO:0000259" key="5">
    <source>
        <dbReference type="Pfam" id="PF05253"/>
    </source>
</evidence>
<dbReference type="GO" id="GO:0008270">
    <property type="term" value="F:zinc ion binding"/>
    <property type="evidence" value="ECO:0007669"/>
    <property type="project" value="UniProtKB-KW"/>
</dbReference>